<evidence type="ECO:0000256" key="1">
    <source>
        <dbReference type="ARBA" id="ARBA00007626"/>
    </source>
</evidence>
<evidence type="ECO:0000256" key="3">
    <source>
        <dbReference type="PROSITE-ProRule" id="PRU00708"/>
    </source>
</evidence>
<organism evidence="4 5">
    <name type="scientific">Elliptochloris bilobata</name>
    <dbReference type="NCBI Taxonomy" id="381761"/>
    <lineage>
        <taxon>Eukaryota</taxon>
        <taxon>Viridiplantae</taxon>
        <taxon>Chlorophyta</taxon>
        <taxon>core chlorophytes</taxon>
        <taxon>Trebouxiophyceae</taxon>
        <taxon>Trebouxiophyceae incertae sedis</taxon>
        <taxon>Elliptochloris clade</taxon>
        <taxon>Elliptochloris</taxon>
    </lineage>
</organism>
<keyword evidence="2" id="KW-0677">Repeat</keyword>
<dbReference type="AlphaFoldDB" id="A0AAW1QX97"/>
<keyword evidence="5" id="KW-1185">Reference proteome</keyword>
<sequence length="189" mass="20981">MCRAEVQQPQRVADEVRTTKVRAEVTRRIVELGRAGKAREAVSQLASMARLGVQPDTQAATALIYACARNGNMEMAQAAFEELFGDLLTPDDVTFSVLVRGYGECEPVQWTAISGLLSLMERKYSRPPSITIYNSLLEICARTRDMTRGEEVVGRMARAGVLPDEDTVEVIRNRKAMRTLLKRTFGAEA</sequence>
<dbReference type="PANTHER" id="PTHR47447">
    <property type="entry name" value="OS03G0856100 PROTEIN"/>
    <property type="match status" value="1"/>
</dbReference>
<dbReference type="Gene3D" id="1.25.40.10">
    <property type="entry name" value="Tetratricopeptide repeat domain"/>
    <property type="match status" value="1"/>
</dbReference>
<feature type="repeat" description="PPR" evidence="3">
    <location>
        <begin position="129"/>
        <end position="163"/>
    </location>
</feature>
<evidence type="ECO:0000313" key="5">
    <source>
        <dbReference type="Proteomes" id="UP001445335"/>
    </source>
</evidence>
<dbReference type="PANTHER" id="PTHR47447:SF17">
    <property type="entry name" value="OS12G0638900 PROTEIN"/>
    <property type="match status" value="1"/>
</dbReference>
<comment type="similarity">
    <text evidence="1">Belongs to the PPR family. P subfamily.</text>
</comment>
<dbReference type="PROSITE" id="PS51375">
    <property type="entry name" value="PPR"/>
    <property type="match status" value="1"/>
</dbReference>
<dbReference type="Pfam" id="PF13812">
    <property type="entry name" value="PPR_3"/>
    <property type="match status" value="2"/>
</dbReference>
<dbReference type="InterPro" id="IPR002885">
    <property type="entry name" value="PPR_rpt"/>
</dbReference>
<protein>
    <recommendedName>
        <fullName evidence="6">Pentatricopeptide repeat-containing protein</fullName>
    </recommendedName>
</protein>
<evidence type="ECO:0000256" key="2">
    <source>
        <dbReference type="ARBA" id="ARBA00022737"/>
    </source>
</evidence>
<dbReference type="NCBIfam" id="TIGR00756">
    <property type="entry name" value="PPR"/>
    <property type="match status" value="1"/>
</dbReference>
<evidence type="ECO:0008006" key="6">
    <source>
        <dbReference type="Google" id="ProtNLM"/>
    </source>
</evidence>
<dbReference type="EMBL" id="JALJOU010000069">
    <property type="protein sequence ID" value="KAK9825898.1"/>
    <property type="molecule type" value="Genomic_DNA"/>
</dbReference>
<reference evidence="4 5" key="1">
    <citation type="journal article" date="2024" name="Nat. Commun.">
        <title>Phylogenomics reveals the evolutionary origins of lichenization in chlorophyte algae.</title>
        <authorList>
            <person name="Puginier C."/>
            <person name="Libourel C."/>
            <person name="Otte J."/>
            <person name="Skaloud P."/>
            <person name="Haon M."/>
            <person name="Grisel S."/>
            <person name="Petersen M."/>
            <person name="Berrin J.G."/>
            <person name="Delaux P.M."/>
            <person name="Dal Grande F."/>
            <person name="Keller J."/>
        </authorList>
    </citation>
    <scope>NUCLEOTIDE SEQUENCE [LARGE SCALE GENOMIC DNA]</scope>
    <source>
        <strain evidence="4 5">SAG 245.80</strain>
    </source>
</reference>
<accession>A0AAW1QX97</accession>
<gene>
    <name evidence="4" type="ORF">WJX81_003073</name>
</gene>
<dbReference type="Proteomes" id="UP001445335">
    <property type="component" value="Unassembled WGS sequence"/>
</dbReference>
<dbReference type="InterPro" id="IPR011990">
    <property type="entry name" value="TPR-like_helical_dom_sf"/>
</dbReference>
<proteinExistence type="inferred from homology"/>
<evidence type="ECO:0000313" key="4">
    <source>
        <dbReference type="EMBL" id="KAK9825898.1"/>
    </source>
</evidence>
<name>A0AAW1QX97_9CHLO</name>
<comment type="caution">
    <text evidence="4">The sequence shown here is derived from an EMBL/GenBank/DDBJ whole genome shotgun (WGS) entry which is preliminary data.</text>
</comment>